<evidence type="ECO:0000256" key="1">
    <source>
        <dbReference type="SAM" id="Coils"/>
    </source>
</evidence>
<reference evidence="3 4" key="1">
    <citation type="submission" date="2020-11" db="EMBL/GenBank/DDBJ databases">
        <title>genome sequence of strain KACC 18849.</title>
        <authorList>
            <person name="Gao J."/>
            <person name="Zhang X."/>
        </authorList>
    </citation>
    <scope>NUCLEOTIDE SEQUENCE [LARGE SCALE GENOMIC DNA]</scope>
    <source>
        <strain evidence="3 4">KACC 18849</strain>
    </source>
</reference>
<dbReference type="EMBL" id="JADWOX010000007">
    <property type="protein sequence ID" value="MBI1684358.1"/>
    <property type="molecule type" value="Genomic_DNA"/>
</dbReference>
<organism evidence="3 4">
    <name type="scientific">Caulobacter hibisci</name>
    <dbReference type="NCBI Taxonomy" id="2035993"/>
    <lineage>
        <taxon>Bacteria</taxon>
        <taxon>Pseudomonadati</taxon>
        <taxon>Pseudomonadota</taxon>
        <taxon>Alphaproteobacteria</taxon>
        <taxon>Caulobacterales</taxon>
        <taxon>Caulobacteraceae</taxon>
        <taxon>Caulobacter</taxon>
    </lineage>
</organism>
<accession>A0ABS0T0C0</accession>
<evidence type="ECO:0000313" key="4">
    <source>
        <dbReference type="Proteomes" id="UP000639859"/>
    </source>
</evidence>
<evidence type="ECO:0000313" key="3">
    <source>
        <dbReference type="EMBL" id="MBI1684358.1"/>
    </source>
</evidence>
<keyword evidence="4" id="KW-1185">Reference proteome</keyword>
<comment type="caution">
    <text evidence="3">The sequence shown here is derived from an EMBL/GenBank/DDBJ whole genome shotgun (WGS) entry which is preliminary data.</text>
</comment>
<evidence type="ECO:0000259" key="2">
    <source>
        <dbReference type="Pfam" id="PF08898"/>
    </source>
</evidence>
<dbReference type="Proteomes" id="UP000639859">
    <property type="component" value="Unassembled WGS sequence"/>
</dbReference>
<sequence length="59" mass="6330">MSSFRPLYAAPISDAIAAGDLDELKKLKAEAEAHLQQYGDLQTLLAALKVEIAKAEKSS</sequence>
<feature type="domain" description="DUF1843" evidence="2">
    <location>
        <begin position="6"/>
        <end position="56"/>
    </location>
</feature>
<name>A0ABS0T0C0_9CAUL</name>
<dbReference type="Pfam" id="PF08898">
    <property type="entry name" value="DUF1843"/>
    <property type="match status" value="1"/>
</dbReference>
<dbReference type="RefSeq" id="WP_198576275.1">
    <property type="nucleotide sequence ID" value="NZ_JADWOX010000007.1"/>
</dbReference>
<protein>
    <submittedName>
        <fullName evidence="3">DUF1843 domain-containing protein</fullName>
    </submittedName>
</protein>
<proteinExistence type="predicted"/>
<gene>
    <name evidence="3" type="ORF">I4Q42_11840</name>
</gene>
<dbReference type="InterPro" id="IPR014994">
    <property type="entry name" value="DUF1843"/>
</dbReference>
<feature type="coiled-coil region" evidence="1">
    <location>
        <begin position="21"/>
        <end position="58"/>
    </location>
</feature>
<keyword evidence="1" id="KW-0175">Coiled coil</keyword>